<feature type="region of interest" description="Disordered" evidence="1">
    <location>
        <begin position="1"/>
        <end position="23"/>
    </location>
</feature>
<reference evidence="2" key="1">
    <citation type="submission" date="2020-05" db="EMBL/GenBank/DDBJ databases">
        <authorList>
            <person name="Chiriac C."/>
            <person name="Salcher M."/>
            <person name="Ghai R."/>
            <person name="Kavagutti S V."/>
        </authorList>
    </citation>
    <scope>NUCLEOTIDE SEQUENCE</scope>
</reference>
<protein>
    <submittedName>
        <fullName evidence="2">Unannotated protein</fullName>
    </submittedName>
</protein>
<evidence type="ECO:0000313" key="2">
    <source>
        <dbReference type="EMBL" id="CAB4845372.1"/>
    </source>
</evidence>
<gene>
    <name evidence="2" type="ORF">UFOPK3241_01345</name>
</gene>
<accession>A0A6J7BIJ2</accession>
<organism evidence="2">
    <name type="scientific">freshwater metagenome</name>
    <dbReference type="NCBI Taxonomy" id="449393"/>
    <lineage>
        <taxon>unclassified sequences</taxon>
        <taxon>metagenomes</taxon>
        <taxon>ecological metagenomes</taxon>
    </lineage>
</organism>
<dbReference type="AlphaFoldDB" id="A0A6J7BIJ2"/>
<name>A0A6J7BIJ2_9ZZZZ</name>
<proteinExistence type="predicted"/>
<dbReference type="EMBL" id="CAFAZX010000107">
    <property type="protein sequence ID" value="CAB4845372.1"/>
    <property type="molecule type" value="Genomic_DNA"/>
</dbReference>
<evidence type="ECO:0000256" key="1">
    <source>
        <dbReference type="SAM" id="MobiDB-lite"/>
    </source>
</evidence>
<sequence>MPINTTLDKRVGPPGSSPDAQARAEATICSVISAAERFLVSPA</sequence>